<reference evidence="2" key="1">
    <citation type="journal article" date="2019" name="Int. J. Syst. Evol. Microbiol.">
        <title>The Global Catalogue of Microorganisms (GCM) 10K type strain sequencing project: providing services to taxonomists for standard genome sequencing and annotation.</title>
        <authorList>
            <consortium name="The Broad Institute Genomics Platform"/>
            <consortium name="The Broad Institute Genome Sequencing Center for Infectious Disease"/>
            <person name="Wu L."/>
            <person name="Ma J."/>
        </authorList>
    </citation>
    <scope>NUCLEOTIDE SEQUENCE [LARGE SCALE GENOMIC DNA]</scope>
    <source>
        <strain evidence="2">KCTC 23707</strain>
    </source>
</reference>
<dbReference type="EMBL" id="JBHUER010000010">
    <property type="protein sequence ID" value="MFD1704471.1"/>
    <property type="molecule type" value="Genomic_DNA"/>
</dbReference>
<dbReference type="RefSeq" id="WP_378800526.1">
    <property type="nucleotide sequence ID" value="NZ_JBHUER010000010.1"/>
</dbReference>
<proteinExistence type="predicted"/>
<keyword evidence="2" id="KW-1185">Reference proteome</keyword>
<evidence type="ECO:0000313" key="1">
    <source>
        <dbReference type="EMBL" id="MFD1704471.1"/>
    </source>
</evidence>
<evidence type="ECO:0008006" key="3">
    <source>
        <dbReference type="Google" id="ProtNLM"/>
    </source>
</evidence>
<accession>A0ABW4KCP3</accession>
<dbReference type="Proteomes" id="UP001597308">
    <property type="component" value="Unassembled WGS sequence"/>
</dbReference>
<comment type="caution">
    <text evidence="1">The sequence shown here is derived from an EMBL/GenBank/DDBJ whole genome shotgun (WGS) entry which is preliminary data.</text>
</comment>
<name>A0ABW4KCP3_9HYPH</name>
<organism evidence="1 2">
    <name type="scientific">Methylopila henanensis</name>
    <dbReference type="NCBI Taxonomy" id="873516"/>
    <lineage>
        <taxon>Bacteria</taxon>
        <taxon>Pseudomonadati</taxon>
        <taxon>Pseudomonadota</taxon>
        <taxon>Alphaproteobacteria</taxon>
        <taxon>Hyphomicrobiales</taxon>
        <taxon>Methylopilaceae</taxon>
        <taxon>Methylopila</taxon>
    </lineage>
</organism>
<protein>
    <recommendedName>
        <fullName evidence="3">DUF4258 domain-containing protein</fullName>
    </recommendedName>
</protein>
<evidence type="ECO:0000313" key="2">
    <source>
        <dbReference type="Proteomes" id="UP001597308"/>
    </source>
</evidence>
<gene>
    <name evidence="1" type="ORF">ACFSCV_15795</name>
</gene>
<sequence length="106" mass="12414">MSSDLDPRWNGVFIEESQFHFHRRLLERWGVVLGPGDYSGMRRAIRKKQASYVRTTLRGGRVYAVRVPSTGVPVMVVVANGWRFCTAYPQQKRYMRRHPNMFPEVD</sequence>